<feature type="compositionally biased region" description="Polar residues" evidence="1">
    <location>
        <begin position="62"/>
        <end position="71"/>
    </location>
</feature>
<protein>
    <submittedName>
        <fullName evidence="2">Uncharacterized protein</fullName>
    </submittedName>
</protein>
<dbReference type="Proteomes" id="UP000002630">
    <property type="component" value="Unassembled WGS sequence"/>
</dbReference>
<feature type="compositionally biased region" description="Gly residues" evidence="1">
    <location>
        <begin position="122"/>
        <end position="133"/>
    </location>
</feature>
<sequence>MDESSEGNLWRVIEHSTKFEARGISTWAIQYSNWAHGIQLLLSMSKEEDICAVLRGAQRPSAESSITNSNSVGGGGDDDGGKKEGAMTVARWDRASSRLQAVLCLTTTGIPQGLVKRHGGNNRAGGIGNGPNGQTGWRELKAKYASPRVIRDALNHTQMSVGQDPDEYLNTLHQLRTDLQKEQGEVDSYDELEFIVIEHLTEEYDFVRTLFVTKDPEFDLPQIEATIQRTYMRRSRQAANTPKESGYCCCEPGDIKAKCRALQRRLARVGAIPAVVAQRRGNGARSTGQPRTVTPSVVLSSVLERNPWWRRCFRFEPRVARAAAAAGAAAHAVAVLDFSSAAEEIIGDLLASAPFPRQRGVSRW</sequence>
<dbReference type="OrthoDB" id="1289335at2759"/>
<gene>
    <name evidence="2" type="ORF">Esi_0173_0038</name>
</gene>
<proteinExistence type="predicted"/>
<feature type="region of interest" description="Disordered" evidence="1">
    <location>
        <begin position="62"/>
        <end position="84"/>
    </location>
</feature>
<feature type="region of interest" description="Disordered" evidence="1">
    <location>
        <begin position="115"/>
        <end position="135"/>
    </location>
</feature>
<accession>D7FN24</accession>
<evidence type="ECO:0000256" key="1">
    <source>
        <dbReference type="SAM" id="MobiDB-lite"/>
    </source>
</evidence>
<dbReference type="AlphaFoldDB" id="D7FN24"/>
<reference evidence="2 3" key="1">
    <citation type="journal article" date="2010" name="Nature">
        <title>The Ectocarpus genome and the independent evolution of multicellularity in brown algae.</title>
        <authorList>
            <person name="Cock J.M."/>
            <person name="Sterck L."/>
            <person name="Rouze P."/>
            <person name="Scornet D."/>
            <person name="Allen A.E."/>
            <person name="Amoutzias G."/>
            <person name="Anthouard V."/>
            <person name="Artiguenave F."/>
            <person name="Aury J.M."/>
            <person name="Badger J.H."/>
            <person name="Beszteri B."/>
            <person name="Billiau K."/>
            <person name="Bonnet E."/>
            <person name="Bothwell J.H."/>
            <person name="Bowler C."/>
            <person name="Boyen C."/>
            <person name="Brownlee C."/>
            <person name="Carrano C.J."/>
            <person name="Charrier B."/>
            <person name="Cho G.Y."/>
            <person name="Coelho S.M."/>
            <person name="Collen J."/>
            <person name="Corre E."/>
            <person name="Da Silva C."/>
            <person name="Delage L."/>
            <person name="Delaroque N."/>
            <person name="Dittami S.M."/>
            <person name="Doulbeau S."/>
            <person name="Elias M."/>
            <person name="Farnham G."/>
            <person name="Gachon C.M."/>
            <person name="Gschloessl B."/>
            <person name="Heesch S."/>
            <person name="Jabbari K."/>
            <person name="Jubin C."/>
            <person name="Kawai H."/>
            <person name="Kimura K."/>
            <person name="Kloareg B."/>
            <person name="Kupper F.C."/>
            <person name="Lang D."/>
            <person name="Le Bail A."/>
            <person name="Leblanc C."/>
            <person name="Lerouge P."/>
            <person name="Lohr M."/>
            <person name="Lopez P.J."/>
            <person name="Martens C."/>
            <person name="Maumus F."/>
            <person name="Michel G."/>
            <person name="Miranda-Saavedra D."/>
            <person name="Morales J."/>
            <person name="Moreau H."/>
            <person name="Motomura T."/>
            <person name="Nagasato C."/>
            <person name="Napoli C.A."/>
            <person name="Nelson D.R."/>
            <person name="Nyvall-Collen P."/>
            <person name="Peters A.F."/>
            <person name="Pommier C."/>
            <person name="Potin P."/>
            <person name="Poulain J."/>
            <person name="Quesneville H."/>
            <person name="Read B."/>
            <person name="Rensing S.A."/>
            <person name="Ritter A."/>
            <person name="Rousvoal S."/>
            <person name="Samanta M."/>
            <person name="Samson G."/>
            <person name="Schroeder D.C."/>
            <person name="Segurens B."/>
            <person name="Strittmatter M."/>
            <person name="Tonon T."/>
            <person name="Tregear J.W."/>
            <person name="Valentin K."/>
            <person name="von Dassow P."/>
            <person name="Yamagishi T."/>
            <person name="Van de Peer Y."/>
            <person name="Wincker P."/>
        </authorList>
    </citation>
    <scope>NUCLEOTIDE SEQUENCE [LARGE SCALE GENOMIC DNA]</scope>
    <source>
        <strain evidence="3">Ec32 / CCAP1310/4</strain>
    </source>
</reference>
<evidence type="ECO:0000313" key="2">
    <source>
        <dbReference type="EMBL" id="CBJ30088.1"/>
    </source>
</evidence>
<evidence type="ECO:0000313" key="3">
    <source>
        <dbReference type="Proteomes" id="UP000002630"/>
    </source>
</evidence>
<dbReference type="InParanoid" id="D7FN24"/>
<organism evidence="2 3">
    <name type="scientific">Ectocarpus siliculosus</name>
    <name type="common">Brown alga</name>
    <name type="synonym">Conferva siliculosa</name>
    <dbReference type="NCBI Taxonomy" id="2880"/>
    <lineage>
        <taxon>Eukaryota</taxon>
        <taxon>Sar</taxon>
        <taxon>Stramenopiles</taxon>
        <taxon>Ochrophyta</taxon>
        <taxon>PX clade</taxon>
        <taxon>Phaeophyceae</taxon>
        <taxon>Ectocarpales</taxon>
        <taxon>Ectocarpaceae</taxon>
        <taxon>Ectocarpus</taxon>
    </lineage>
</organism>
<name>D7FN24_ECTSI</name>
<dbReference type="EMBL" id="FN649760">
    <property type="protein sequence ID" value="CBJ30088.1"/>
    <property type="molecule type" value="Genomic_DNA"/>
</dbReference>
<keyword evidence="3" id="KW-1185">Reference proteome</keyword>